<proteinExistence type="predicted"/>
<keyword evidence="2" id="KW-1185">Reference proteome</keyword>
<name>A0A1H1KWS7_9FLAO</name>
<organism evidence="1 2">
    <name type="scientific">Christiangramia echinicola</name>
    <dbReference type="NCBI Taxonomy" id="279359"/>
    <lineage>
        <taxon>Bacteria</taxon>
        <taxon>Pseudomonadati</taxon>
        <taxon>Bacteroidota</taxon>
        <taxon>Flavobacteriia</taxon>
        <taxon>Flavobacteriales</taxon>
        <taxon>Flavobacteriaceae</taxon>
        <taxon>Christiangramia</taxon>
    </lineage>
</organism>
<evidence type="ECO:0000313" key="1">
    <source>
        <dbReference type="EMBL" id="SDR66235.1"/>
    </source>
</evidence>
<dbReference type="AlphaFoldDB" id="A0A1H1KWS7"/>
<sequence length="225" mass="26509">MKIIIALAIFISILGEKPPKEIYTDGEYIFSVKVFENNEEVGLKFSEPHYRTNENNDYKNAWELGKEKNIEFLGLEMMGGTINGGQKTIRWNYYNSDFKKITEEVTGLIENDSIIWLHPPRIKYFQILEINPFPEVRFHEKEWSTNLKVREQWGNKRWKTWKGNLNIISKYKFAKQKGKIVSEVKTGIGTTKLISEFNIEKGFTKFEYTNINGSRILLELIEVRR</sequence>
<reference evidence="1 2" key="1">
    <citation type="submission" date="2016-10" db="EMBL/GenBank/DDBJ databases">
        <authorList>
            <person name="Varghese N."/>
            <person name="Submissions S."/>
        </authorList>
    </citation>
    <scope>NUCLEOTIDE SEQUENCE [LARGE SCALE GENOMIC DNA]</scope>
    <source>
        <strain evidence="1 2">Mar_2010_102</strain>
    </source>
</reference>
<evidence type="ECO:0000313" key="2">
    <source>
        <dbReference type="Proteomes" id="UP000198858"/>
    </source>
</evidence>
<dbReference type="EMBL" id="LT629745">
    <property type="protein sequence ID" value="SDR66235.1"/>
    <property type="molecule type" value="Genomic_DNA"/>
</dbReference>
<accession>A0A1H1KWS7</accession>
<protein>
    <submittedName>
        <fullName evidence="1">Uncharacterized protein</fullName>
    </submittedName>
</protein>
<dbReference type="RefSeq" id="WP_089660978.1">
    <property type="nucleotide sequence ID" value="NZ_LT629745.1"/>
</dbReference>
<dbReference type="Proteomes" id="UP000198858">
    <property type="component" value="Chromosome I"/>
</dbReference>
<gene>
    <name evidence="1" type="ORF">SAMN04488552_0259</name>
</gene>